<dbReference type="InterPro" id="IPR004843">
    <property type="entry name" value="Calcineurin-like_PHP"/>
</dbReference>
<protein>
    <recommendedName>
        <fullName evidence="9">Multifunctional 2',3'-cyclic-nucleotide 2'-phosphodiesterase/5'-nucleotidase/3'-nucleotidase</fullName>
    </recommendedName>
</protein>
<dbReference type="GO" id="GO:0016788">
    <property type="term" value="F:hydrolase activity, acting on ester bonds"/>
    <property type="evidence" value="ECO:0007669"/>
    <property type="project" value="InterPro"/>
</dbReference>
<name>A0A3Q9HNJ7_9FIRM</name>
<reference evidence="7 8" key="1">
    <citation type="submission" date="2016-07" db="EMBL/GenBank/DDBJ databases">
        <title>Genome and transcriptome analysis of iron-reducing fermentative bacteria Anoxybacter fermentans.</title>
        <authorList>
            <person name="Zeng X."/>
            <person name="Shao Z."/>
        </authorList>
    </citation>
    <scope>NUCLEOTIDE SEQUENCE [LARGE SCALE GENOMIC DNA]</scope>
    <source>
        <strain evidence="7 8">DY22613</strain>
    </source>
</reference>
<dbReference type="RefSeq" id="WP_127015422.1">
    <property type="nucleotide sequence ID" value="NZ_CP016379.1"/>
</dbReference>
<keyword evidence="4" id="KW-0547">Nucleotide-binding</keyword>
<comment type="subcellular location">
    <subcellularLocation>
        <location evidence="1">Secreted</location>
    </subcellularLocation>
</comment>
<dbReference type="InterPro" id="IPR006179">
    <property type="entry name" value="5_nucleotidase/apyrase"/>
</dbReference>
<dbReference type="Pfam" id="PF02872">
    <property type="entry name" value="5_nucleotid_C"/>
    <property type="match status" value="1"/>
</dbReference>
<sequence length="499" mass="54489">MNFLKRVSIITLIFVLTVSVLAFAAEPVKVTILHTNDTHGRIASFTPRGEEKEIGGFARILTLINKIRAEEENVILLDAGDTLHGTNLVNLQKGLNMLTLLNTMGYDAMVPGNHDFNYGYKHLLKLAKFAKFDIVSANVEKDGALLFAPYTILEKGGYRFAILGISTPETPITTHPANVAGLNFVDPIQRVKEIVEKLSGSVDFIIMLSHLGYEGDRMIAEQVPGLDIIIGGHSHTSLEEPVVVNGVIIAQDGDYGRTLGRIDLTIEDGKIIKYSGRLIPVKDTIAKNPVVDVVVKAYEDKLRTLMGEVVGTTSVDLVGERALVRTQETNLGNLITDIMLAYCDADLVMTNGGGIRASIAKGDITIGDIYTVLPFDNTLVVLELTGAQIKAALEHGVRKYPKQNGGFLHVAGMTYAFDPNRPAGDRIVEVKIRGKDLDLNKIYRVATNDFLAAGGDGYSMFTEGTIVYQSGSYLRDLMVDYLREHGSVSPEVEGRITIR</sequence>
<dbReference type="GO" id="GO:0005576">
    <property type="term" value="C:extracellular region"/>
    <property type="evidence" value="ECO:0007669"/>
    <property type="project" value="UniProtKB-SubCell"/>
</dbReference>
<dbReference type="PRINTS" id="PR01607">
    <property type="entry name" value="APYRASEFAMLY"/>
</dbReference>
<feature type="chain" id="PRO_5018380632" description="Multifunctional 2',3'-cyclic-nucleotide 2'-phosphodiesterase/5'-nucleotidase/3'-nucleotidase" evidence="4">
    <location>
        <begin position="25"/>
        <end position="499"/>
    </location>
</feature>
<evidence type="ECO:0000313" key="8">
    <source>
        <dbReference type="Proteomes" id="UP000267250"/>
    </source>
</evidence>
<dbReference type="PROSITE" id="PS00785">
    <property type="entry name" value="5_NUCLEOTIDASE_1"/>
    <property type="match status" value="1"/>
</dbReference>
<dbReference type="EMBL" id="CP016379">
    <property type="protein sequence ID" value="AZR72096.1"/>
    <property type="molecule type" value="Genomic_DNA"/>
</dbReference>
<keyword evidence="8" id="KW-1185">Reference proteome</keyword>
<dbReference type="InterPro" id="IPR036907">
    <property type="entry name" value="5'-Nucleotdase_C_sf"/>
</dbReference>
<dbReference type="GO" id="GO:0009166">
    <property type="term" value="P:nucleotide catabolic process"/>
    <property type="evidence" value="ECO:0007669"/>
    <property type="project" value="InterPro"/>
</dbReference>
<feature type="domain" description="Calcineurin-like phosphoesterase" evidence="5">
    <location>
        <begin position="31"/>
        <end position="236"/>
    </location>
</feature>
<accession>A0A3Q9HNJ7</accession>
<dbReference type="GO" id="GO:0000166">
    <property type="term" value="F:nucleotide binding"/>
    <property type="evidence" value="ECO:0007669"/>
    <property type="project" value="UniProtKB-KW"/>
</dbReference>
<keyword evidence="3 4" id="KW-0732">Signal</keyword>
<feature type="signal peptide" evidence="4">
    <location>
        <begin position="1"/>
        <end position="24"/>
    </location>
</feature>
<dbReference type="KEGG" id="aft:BBF96_01025"/>
<dbReference type="InterPro" id="IPR029052">
    <property type="entry name" value="Metallo-depent_PP-like"/>
</dbReference>
<gene>
    <name evidence="7" type="ORF">BBF96_01025</name>
</gene>
<dbReference type="Gene3D" id="3.90.780.10">
    <property type="entry name" value="5'-Nucleotidase, C-terminal domain"/>
    <property type="match status" value="1"/>
</dbReference>
<dbReference type="InterPro" id="IPR006146">
    <property type="entry name" value="5'-Nucleotdase_CS"/>
</dbReference>
<dbReference type="AlphaFoldDB" id="A0A3Q9HNJ7"/>
<feature type="domain" description="5'-Nucleotidase C-terminal" evidence="6">
    <location>
        <begin position="309"/>
        <end position="463"/>
    </location>
</feature>
<evidence type="ECO:0000313" key="7">
    <source>
        <dbReference type="EMBL" id="AZR72096.1"/>
    </source>
</evidence>
<dbReference type="Pfam" id="PF00149">
    <property type="entry name" value="Metallophos"/>
    <property type="match status" value="1"/>
</dbReference>
<evidence type="ECO:0008006" key="9">
    <source>
        <dbReference type="Google" id="ProtNLM"/>
    </source>
</evidence>
<dbReference type="Proteomes" id="UP000267250">
    <property type="component" value="Chromosome"/>
</dbReference>
<dbReference type="PANTHER" id="PTHR11575:SF24">
    <property type="entry name" value="5'-NUCLEOTIDASE"/>
    <property type="match status" value="1"/>
</dbReference>
<dbReference type="SUPFAM" id="SSF56300">
    <property type="entry name" value="Metallo-dependent phosphatases"/>
    <property type="match status" value="1"/>
</dbReference>
<evidence type="ECO:0000256" key="3">
    <source>
        <dbReference type="ARBA" id="ARBA00022729"/>
    </source>
</evidence>
<proteinExistence type="inferred from homology"/>
<dbReference type="SUPFAM" id="SSF55816">
    <property type="entry name" value="5'-nucleotidase (syn. UDP-sugar hydrolase), C-terminal domain"/>
    <property type="match status" value="1"/>
</dbReference>
<evidence type="ECO:0000256" key="4">
    <source>
        <dbReference type="RuleBase" id="RU362119"/>
    </source>
</evidence>
<dbReference type="CDD" id="cd00845">
    <property type="entry name" value="MPP_UshA_N_like"/>
    <property type="match status" value="1"/>
</dbReference>
<dbReference type="GO" id="GO:0030288">
    <property type="term" value="C:outer membrane-bounded periplasmic space"/>
    <property type="evidence" value="ECO:0007669"/>
    <property type="project" value="TreeGrafter"/>
</dbReference>
<dbReference type="PANTHER" id="PTHR11575">
    <property type="entry name" value="5'-NUCLEOTIDASE-RELATED"/>
    <property type="match status" value="1"/>
</dbReference>
<comment type="similarity">
    <text evidence="4">Belongs to the 5'-nucleotidase family.</text>
</comment>
<keyword evidence="4" id="KW-0378">Hydrolase</keyword>
<evidence type="ECO:0000259" key="6">
    <source>
        <dbReference type="Pfam" id="PF02872"/>
    </source>
</evidence>
<evidence type="ECO:0000256" key="1">
    <source>
        <dbReference type="ARBA" id="ARBA00004613"/>
    </source>
</evidence>
<dbReference type="GO" id="GO:0046872">
    <property type="term" value="F:metal ion binding"/>
    <property type="evidence" value="ECO:0007669"/>
    <property type="project" value="InterPro"/>
</dbReference>
<evidence type="ECO:0000259" key="5">
    <source>
        <dbReference type="Pfam" id="PF00149"/>
    </source>
</evidence>
<evidence type="ECO:0000256" key="2">
    <source>
        <dbReference type="ARBA" id="ARBA00022525"/>
    </source>
</evidence>
<dbReference type="OrthoDB" id="9800780at2"/>
<dbReference type="FunFam" id="3.90.780.10:FF:000004">
    <property type="entry name" value="UDP-sugar hydrolase, putative"/>
    <property type="match status" value="1"/>
</dbReference>
<organism evidence="7 8">
    <name type="scientific">Anoxybacter fermentans</name>
    <dbReference type="NCBI Taxonomy" id="1323375"/>
    <lineage>
        <taxon>Bacteria</taxon>
        <taxon>Bacillati</taxon>
        <taxon>Bacillota</taxon>
        <taxon>Clostridia</taxon>
        <taxon>Halanaerobiales</taxon>
        <taxon>Anoxybacter</taxon>
    </lineage>
</organism>
<dbReference type="InterPro" id="IPR008334">
    <property type="entry name" value="5'-Nucleotdase_C"/>
</dbReference>
<keyword evidence="2" id="KW-0964">Secreted</keyword>
<dbReference type="Gene3D" id="3.60.21.10">
    <property type="match status" value="1"/>
</dbReference>